<name>A0ABR5NSK3_9LACO</name>
<dbReference type="NCBIfam" id="TIGR01188">
    <property type="entry name" value="drrA"/>
    <property type="match status" value="1"/>
</dbReference>
<comment type="subcellular location">
    <subcellularLocation>
        <location evidence="1">Cell membrane</location>
        <topology evidence="1">Peripheral membrane protein</topology>
        <orientation evidence="1">Cytoplasmic side</orientation>
    </subcellularLocation>
</comment>
<dbReference type="InterPro" id="IPR050763">
    <property type="entry name" value="ABC_transporter_ATP-binding"/>
</dbReference>
<evidence type="ECO:0000256" key="2">
    <source>
        <dbReference type="ARBA" id="ARBA00022448"/>
    </source>
</evidence>
<gene>
    <name evidence="10" type="ORF">FC97_GL000824</name>
</gene>
<evidence type="ECO:0000259" key="9">
    <source>
        <dbReference type="PROSITE" id="PS50893"/>
    </source>
</evidence>
<dbReference type="PROSITE" id="PS50893">
    <property type="entry name" value="ABC_TRANSPORTER_2"/>
    <property type="match status" value="1"/>
</dbReference>
<reference evidence="10 11" key="1">
    <citation type="journal article" date="2015" name="Genome Announc.">
        <title>Expanding the biotechnology potential of lactobacilli through comparative genomics of 213 strains and associated genera.</title>
        <authorList>
            <person name="Sun Z."/>
            <person name="Harris H.M."/>
            <person name="McCann A."/>
            <person name="Guo C."/>
            <person name="Argimon S."/>
            <person name="Zhang W."/>
            <person name="Yang X."/>
            <person name="Jeffery I.B."/>
            <person name="Cooney J.C."/>
            <person name="Kagawa T.F."/>
            <person name="Liu W."/>
            <person name="Song Y."/>
            <person name="Salvetti E."/>
            <person name="Wrobel A."/>
            <person name="Rasinkangas P."/>
            <person name="Parkhill J."/>
            <person name="Rea M.C."/>
            <person name="O'Sullivan O."/>
            <person name="Ritari J."/>
            <person name="Douillard F.P."/>
            <person name="Paul Ross R."/>
            <person name="Yang R."/>
            <person name="Briner A.E."/>
            <person name="Felis G.E."/>
            <person name="de Vos W.M."/>
            <person name="Barrangou R."/>
            <person name="Klaenhammer T.R."/>
            <person name="Caufield P.W."/>
            <person name="Cui Y."/>
            <person name="Zhang H."/>
            <person name="O'Toole P.W."/>
        </authorList>
    </citation>
    <scope>NUCLEOTIDE SEQUENCE [LARGE SCALE GENOMIC DNA]</scope>
    <source>
        <strain evidence="10 11">DSM 13961</strain>
    </source>
</reference>
<evidence type="ECO:0000256" key="7">
    <source>
        <dbReference type="ARBA" id="ARBA00023136"/>
    </source>
</evidence>
<dbReference type="PROSITE" id="PS00211">
    <property type="entry name" value="ABC_TRANSPORTER_1"/>
    <property type="match status" value="1"/>
</dbReference>
<protein>
    <submittedName>
        <fullName evidence="10">ABC-type multidrug transport system, ATPase component</fullName>
    </submittedName>
</protein>
<keyword evidence="3" id="KW-1003">Cell membrane</keyword>
<sequence>MLGIPDYYSKEVIKMQNNIAINVEHLSKTFNNQKVVDDVSFTVKKGEVFGLLGPNGAGKTTILRMITTLLKPTTGNITIFDHDIKKDSKLARSTFGVTGQYAAVDEDITAKENLLIFSRLNGLSKKEAQIRTKELLKEFSLEKSADKSIKEFSGGMRRRLDLAISLITRPEIIFLDEPTTGLDPRTRTQMWDTIRNLVKHGSTVFLTTQYLEEADTLADRIAVIDHGKLIRIGTPDKLKHEIGESKMSLKIIKNIDILPAAKILQNALNSKPQIINNTITTRFKTTEQIIDGLSQLSTDKINVSNLTIQEPSLDDVFMALTIGKN</sequence>
<dbReference type="Pfam" id="PF00005">
    <property type="entry name" value="ABC_tran"/>
    <property type="match status" value="1"/>
</dbReference>
<evidence type="ECO:0000256" key="6">
    <source>
        <dbReference type="ARBA" id="ARBA00022967"/>
    </source>
</evidence>
<dbReference type="EMBL" id="AZDH01000017">
    <property type="protein sequence ID" value="KRK51134.1"/>
    <property type="molecule type" value="Genomic_DNA"/>
</dbReference>
<keyword evidence="4" id="KW-0547">Nucleotide-binding</keyword>
<comment type="similarity">
    <text evidence="8">Belongs to the ABC transporter superfamily. Drug exporter-1 (DrugE1) (TC 3.A.1.105) family.</text>
</comment>
<keyword evidence="6" id="KW-1278">Translocase</keyword>
<dbReference type="InterPro" id="IPR017871">
    <property type="entry name" value="ABC_transporter-like_CS"/>
</dbReference>
<evidence type="ECO:0000313" key="10">
    <source>
        <dbReference type="EMBL" id="KRK51134.1"/>
    </source>
</evidence>
<proteinExistence type="inferred from homology"/>
<dbReference type="Pfam" id="PF13732">
    <property type="entry name" value="DrrA1-3_C"/>
    <property type="match status" value="1"/>
</dbReference>
<dbReference type="InterPro" id="IPR025302">
    <property type="entry name" value="DrrA1/2-like_C"/>
</dbReference>
<keyword evidence="7" id="KW-0472">Membrane</keyword>
<comment type="caution">
    <text evidence="10">The sequence shown here is derived from an EMBL/GenBank/DDBJ whole genome shotgun (WGS) entry which is preliminary data.</text>
</comment>
<dbReference type="InterPro" id="IPR003439">
    <property type="entry name" value="ABC_transporter-like_ATP-bd"/>
</dbReference>
<dbReference type="Gene3D" id="3.40.50.300">
    <property type="entry name" value="P-loop containing nucleotide triphosphate hydrolases"/>
    <property type="match status" value="1"/>
</dbReference>
<dbReference type="SMART" id="SM00382">
    <property type="entry name" value="AAA"/>
    <property type="match status" value="1"/>
</dbReference>
<dbReference type="SUPFAM" id="SSF52540">
    <property type="entry name" value="P-loop containing nucleoside triphosphate hydrolases"/>
    <property type="match status" value="1"/>
</dbReference>
<evidence type="ECO:0000256" key="5">
    <source>
        <dbReference type="ARBA" id="ARBA00022840"/>
    </source>
</evidence>
<keyword evidence="5" id="KW-0067">ATP-binding</keyword>
<organism evidence="10 11">
    <name type="scientific">Companilactobacillus kimchii DSM 13961 = JCM 10707</name>
    <dbReference type="NCBI Taxonomy" id="1423765"/>
    <lineage>
        <taxon>Bacteria</taxon>
        <taxon>Bacillati</taxon>
        <taxon>Bacillota</taxon>
        <taxon>Bacilli</taxon>
        <taxon>Lactobacillales</taxon>
        <taxon>Lactobacillaceae</taxon>
        <taxon>Companilactobacillus</taxon>
        <taxon>Companilactobacillus kimchii</taxon>
    </lineage>
</organism>
<evidence type="ECO:0000256" key="1">
    <source>
        <dbReference type="ARBA" id="ARBA00004413"/>
    </source>
</evidence>
<dbReference type="PANTHER" id="PTHR42711:SF19">
    <property type="entry name" value="DOXORUBICIN RESISTANCE ATP-BINDING PROTEIN DRRA"/>
    <property type="match status" value="1"/>
</dbReference>
<evidence type="ECO:0000256" key="8">
    <source>
        <dbReference type="ARBA" id="ARBA00049985"/>
    </source>
</evidence>
<dbReference type="InterPro" id="IPR005894">
    <property type="entry name" value="DrrA"/>
</dbReference>
<dbReference type="PANTHER" id="PTHR42711">
    <property type="entry name" value="ABC TRANSPORTER ATP-BINDING PROTEIN"/>
    <property type="match status" value="1"/>
</dbReference>
<dbReference type="InterPro" id="IPR003593">
    <property type="entry name" value="AAA+_ATPase"/>
</dbReference>
<keyword evidence="11" id="KW-1185">Reference proteome</keyword>
<dbReference type="Proteomes" id="UP000051499">
    <property type="component" value="Unassembled WGS sequence"/>
</dbReference>
<evidence type="ECO:0000256" key="3">
    <source>
        <dbReference type="ARBA" id="ARBA00022475"/>
    </source>
</evidence>
<evidence type="ECO:0000313" key="11">
    <source>
        <dbReference type="Proteomes" id="UP000051499"/>
    </source>
</evidence>
<accession>A0ABR5NSK3</accession>
<evidence type="ECO:0000256" key="4">
    <source>
        <dbReference type="ARBA" id="ARBA00022741"/>
    </source>
</evidence>
<dbReference type="InterPro" id="IPR027417">
    <property type="entry name" value="P-loop_NTPase"/>
</dbReference>
<keyword evidence="2" id="KW-0813">Transport</keyword>
<feature type="domain" description="ABC transporter" evidence="9">
    <location>
        <begin position="21"/>
        <end position="251"/>
    </location>
</feature>